<feature type="region of interest" description="Disordered" evidence="3">
    <location>
        <begin position="1"/>
        <end position="46"/>
    </location>
</feature>
<sequence length="203" mass="22936">MPVAVEGHVQELERKRELPVDETEHVAKRARSDASGSQPVPTPPSSMLPVAMDPNPLAAYTTFQEPPPPPYTGPTMLTPTQHKFCVSTVRTLKRLKDAVPFLRPVDPIALNVPHYPIVIKRPMDFSTIETKLQNSNPNKNPEPLAPRYRTTDDFVGDVRQIFQNCYLFNGPEHFISSQARRLEDILDKQLKQMPADEEVILPH</sequence>
<dbReference type="GO" id="GO:0005634">
    <property type="term" value="C:nucleus"/>
    <property type="evidence" value="ECO:0007669"/>
    <property type="project" value="TreeGrafter"/>
</dbReference>
<dbReference type="SMART" id="SM00297">
    <property type="entry name" value="BROMO"/>
    <property type="match status" value="1"/>
</dbReference>
<keyword evidence="6" id="KW-1185">Reference proteome</keyword>
<evidence type="ECO:0000256" key="3">
    <source>
        <dbReference type="SAM" id="MobiDB-lite"/>
    </source>
</evidence>
<dbReference type="InterPro" id="IPR050935">
    <property type="entry name" value="Bromo_chromatin_reader"/>
</dbReference>
<dbReference type="Gene3D" id="1.20.920.10">
    <property type="entry name" value="Bromodomain-like"/>
    <property type="match status" value="1"/>
</dbReference>
<dbReference type="GO" id="GO:0000785">
    <property type="term" value="C:chromatin"/>
    <property type="evidence" value="ECO:0007669"/>
    <property type="project" value="TreeGrafter"/>
</dbReference>
<evidence type="ECO:0000313" key="6">
    <source>
        <dbReference type="Proteomes" id="UP000011668"/>
    </source>
</evidence>
<dbReference type="PRINTS" id="PR00503">
    <property type="entry name" value="BROMODOMAIN"/>
</dbReference>
<dbReference type="InterPro" id="IPR001487">
    <property type="entry name" value="Bromodomain"/>
</dbReference>
<proteinExistence type="predicted"/>
<dbReference type="Proteomes" id="UP000011668">
    <property type="component" value="Unassembled WGS sequence"/>
</dbReference>
<evidence type="ECO:0000313" key="5">
    <source>
        <dbReference type="EMBL" id="ELU41480.1"/>
    </source>
</evidence>
<dbReference type="InterPro" id="IPR036427">
    <property type="entry name" value="Bromodomain-like_sf"/>
</dbReference>
<reference evidence="5 6" key="1">
    <citation type="journal article" date="2013" name="Nat. Commun.">
        <title>The evolution and pathogenic mechanisms of the rice sheath blight pathogen.</title>
        <authorList>
            <person name="Zheng A."/>
            <person name="Lin R."/>
            <person name="Xu L."/>
            <person name="Qin P."/>
            <person name="Tang C."/>
            <person name="Ai P."/>
            <person name="Zhang D."/>
            <person name="Liu Y."/>
            <person name="Sun Z."/>
            <person name="Feng H."/>
            <person name="Wang Y."/>
            <person name="Chen Y."/>
            <person name="Liang X."/>
            <person name="Fu R."/>
            <person name="Li Q."/>
            <person name="Zhang J."/>
            <person name="Yu X."/>
            <person name="Xie Z."/>
            <person name="Ding L."/>
            <person name="Guan P."/>
            <person name="Tang J."/>
            <person name="Liang Y."/>
            <person name="Wang S."/>
            <person name="Deng Q."/>
            <person name="Li S."/>
            <person name="Zhu J."/>
            <person name="Wang L."/>
            <person name="Liu H."/>
            <person name="Li P."/>
        </authorList>
    </citation>
    <scope>NUCLEOTIDE SEQUENCE [LARGE SCALE GENOMIC DNA]</scope>
    <source>
        <strain evidence="6">AG-1 IA</strain>
    </source>
</reference>
<dbReference type="GO" id="GO:0006338">
    <property type="term" value="P:chromatin remodeling"/>
    <property type="evidence" value="ECO:0007669"/>
    <property type="project" value="TreeGrafter"/>
</dbReference>
<evidence type="ECO:0000256" key="1">
    <source>
        <dbReference type="ARBA" id="ARBA00023117"/>
    </source>
</evidence>
<dbReference type="OMA" id="HKWLRIS"/>
<gene>
    <name evidence="5" type="ORF">AG1IA_04492</name>
</gene>
<dbReference type="HOGENOM" id="CLU_1349712_0_0_1"/>
<dbReference type="AlphaFoldDB" id="L8WU04"/>
<evidence type="ECO:0000259" key="4">
    <source>
        <dbReference type="PROSITE" id="PS50014"/>
    </source>
</evidence>
<dbReference type="OrthoDB" id="10264376at2759"/>
<evidence type="ECO:0000256" key="2">
    <source>
        <dbReference type="PROSITE-ProRule" id="PRU00035"/>
    </source>
</evidence>
<comment type="caution">
    <text evidence="5">The sequence shown here is derived from an EMBL/GenBank/DDBJ whole genome shotgun (WGS) entry which is preliminary data.</text>
</comment>
<feature type="domain" description="Bromo" evidence="4">
    <location>
        <begin position="93"/>
        <end position="176"/>
    </location>
</feature>
<name>L8WU04_THACA</name>
<keyword evidence="1 2" id="KW-0103">Bromodomain</keyword>
<feature type="compositionally biased region" description="Basic and acidic residues" evidence="3">
    <location>
        <begin position="8"/>
        <end position="32"/>
    </location>
</feature>
<dbReference type="STRING" id="983506.L8WU04"/>
<organism evidence="5 6">
    <name type="scientific">Thanatephorus cucumeris (strain AG1-IA)</name>
    <name type="common">Rice sheath blight fungus</name>
    <name type="synonym">Rhizoctonia solani</name>
    <dbReference type="NCBI Taxonomy" id="983506"/>
    <lineage>
        <taxon>Eukaryota</taxon>
        <taxon>Fungi</taxon>
        <taxon>Dikarya</taxon>
        <taxon>Basidiomycota</taxon>
        <taxon>Agaricomycotina</taxon>
        <taxon>Agaricomycetes</taxon>
        <taxon>Cantharellales</taxon>
        <taxon>Ceratobasidiaceae</taxon>
        <taxon>Rhizoctonia</taxon>
        <taxon>Rhizoctonia solani AG-1</taxon>
    </lineage>
</organism>
<dbReference type="SUPFAM" id="SSF47370">
    <property type="entry name" value="Bromodomain"/>
    <property type="match status" value="1"/>
</dbReference>
<dbReference type="PANTHER" id="PTHR22880:SF225">
    <property type="entry name" value="BROMODOMAIN-CONTAINING PROTEIN BET-1-RELATED"/>
    <property type="match status" value="1"/>
</dbReference>
<dbReference type="Pfam" id="PF00439">
    <property type="entry name" value="Bromodomain"/>
    <property type="match status" value="1"/>
</dbReference>
<dbReference type="PROSITE" id="PS50014">
    <property type="entry name" value="BROMODOMAIN_2"/>
    <property type="match status" value="1"/>
</dbReference>
<dbReference type="GO" id="GO:0006355">
    <property type="term" value="P:regulation of DNA-templated transcription"/>
    <property type="evidence" value="ECO:0007669"/>
    <property type="project" value="TreeGrafter"/>
</dbReference>
<dbReference type="EMBL" id="AFRT01001050">
    <property type="protein sequence ID" value="ELU41480.1"/>
    <property type="molecule type" value="Genomic_DNA"/>
</dbReference>
<protein>
    <submittedName>
        <fullName evidence="5">Bromodomain-containing protein</fullName>
    </submittedName>
</protein>
<accession>L8WU04</accession>
<dbReference type="PANTHER" id="PTHR22880">
    <property type="entry name" value="FALZ-RELATED BROMODOMAIN-CONTAINING PROTEINS"/>
    <property type="match status" value="1"/>
</dbReference>